<keyword evidence="4" id="KW-1185">Reference proteome</keyword>
<keyword evidence="2" id="KW-1133">Transmembrane helix</keyword>
<sequence>MDTDRRLTIILATVIPVTCVLILGLSVYFFVRRRNAHLFKRGITPIADEEIETWKMDRNDKDDDDEKEMIPERRNPDTRHHQQNSSVSSVQKPASVIVYQNRMSSEQSPRSAGYQGHSSMDVPRTPILARAPNARPGLTDETVRGDDAFIPHLKRQPSRLSKTQTQTHMPRTTVPHHQRHRSAYSAIGSRDRWEGPTPADYFTRQSADLPRRGSAPRAPDRIYTATKNMPRMSFDEAGAPGGLSPRPPIHQSEIGRAIG</sequence>
<keyword evidence="2" id="KW-0812">Transmembrane</keyword>
<feature type="compositionally biased region" description="Polar residues" evidence="1">
    <location>
        <begin position="158"/>
        <end position="170"/>
    </location>
</feature>
<comment type="caution">
    <text evidence="3">The sequence shown here is derived from an EMBL/GenBank/DDBJ whole genome shotgun (WGS) entry which is preliminary data.</text>
</comment>
<feature type="region of interest" description="Disordered" evidence="1">
    <location>
        <begin position="157"/>
        <end position="181"/>
    </location>
</feature>
<dbReference type="RefSeq" id="XP_046119079.1">
    <property type="nucleotide sequence ID" value="XM_046264959.1"/>
</dbReference>
<feature type="region of interest" description="Disordered" evidence="1">
    <location>
        <begin position="202"/>
        <end position="259"/>
    </location>
</feature>
<evidence type="ECO:0000313" key="3">
    <source>
        <dbReference type="EMBL" id="KAG9255155.1"/>
    </source>
</evidence>
<gene>
    <name evidence="3" type="ORF">F5Z01DRAFT_673692</name>
</gene>
<evidence type="ECO:0000256" key="2">
    <source>
        <dbReference type="SAM" id="Phobius"/>
    </source>
</evidence>
<protein>
    <submittedName>
        <fullName evidence="3">Uncharacterized protein</fullName>
    </submittedName>
</protein>
<dbReference type="GeneID" id="70295862"/>
<dbReference type="OrthoDB" id="4120617at2759"/>
<name>A0A9P7ZP55_9HYPO</name>
<feature type="transmembrane region" description="Helical" evidence="2">
    <location>
        <begin position="6"/>
        <end position="31"/>
    </location>
</feature>
<feature type="region of interest" description="Disordered" evidence="1">
    <location>
        <begin position="57"/>
        <end position="94"/>
    </location>
</feature>
<evidence type="ECO:0000256" key="1">
    <source>
        <dbReference type="SAM" id="MobiDB-lite"/>
    </source>
</evidence>
<dbReference type="Proteomes" id="UP000887229">
    <property type="component" value="Unassembled WGS sequence"/>
</dbReference>
<dbReference type="AlphaFoldDB" id="A0A9P7ZP55"/>
<reference evidence="3" key="1">
    <citation type="journal article" date="2021" name="IMA Fungus">
        <title>Genomic characterization of three marine fungi, including Emericellopsis atlantica sp. nov. with signatures of a generalist lifestyle and marine biomass degradation.</title>
        <authorList>
            <person name="Hagestad O.C."/>
            <person name="Hou L."/>
            <person name="Andersen J.H."/>
            <person name="Hansen E.H."/>
            <person name="Altermark B."/>
            <person name="Li C."/>
            <person name="Kuhnert E."/>
            <person name="Cox R.J."/>
            <person name="Crous P.W."/>
            <person name="Spatafora J.W."/>
            <person name="Lail K."/>
            <person name="Amirebrahimi M."/>
            <person name="Lipzen A."/>
            <person name="Pangilinan J."/>
            <person name="Andreopoulos W."/>
            <person name="Hayes R.D."/>
            <person name="Ng V."/>
            <person name="Grigoriev I.V."/>
            <person name="Jackson S.A."/>
            <person name="Sutton T.D.S."/>
            <person name="Dobson A.D.W."/>
            <person name="Rama T."/>
        </authorList>
    </citation>
    <scope>NUCLEOTIDE SEQUENCE</scope>
    <source>
        <strain evidence="3">TS7</strain>
    </source>
</reference>
<dbReference type="EMBL" id="MU251252">
    <property type="protein sequence ID" value="KAG9255155.1"/>
    <property type="molecule type" value="Genomic_DNA"/>
</dbReference>
<keyword evidence="2" id="KW-0472">Membrane</keyword>
<accession>A0A9P7ZP55</accession>
<organism evidence="3 4">
    <name type="scientific">Emericellopsis atlantica</name>
    <dbReference type="NCBI Taxonomy" id="2614577"/>
    <lineage>
        <taxon>Eukaryota</taxon>
        <taxon>Fungi</taxon>
        <taxon>Dikarya</taxon>
        <taxon>Ascomycota</taxon>
        <taxon>Pezizomycotina</taxon>
        <taxon>Sordariomycetes</taxon>
        <taxon>Hypocreomycetidae</taxon>
        <taxon>Hypocreales</taxon>
        <taxon>Bionectriaceae</taxon>
        <taxon>Emericellopsis</taxon>
    </lineage>
</organism>
<proteinExistence type="predicted"/>
<evidence type="ECO:0000313" key="4">
    <source>
        <dbReference type="Proteomes" id="UP000887229"/>
    </source>
</evidence>
<feature type="compositionally biased region" description="Basic and acidic residues" evidence="1">
    <location>
        <begin position="68"/>
        <end position="80"/>
    </location>
</feature>